<keyword evidence="1" id="KW-0732">Signal</keyword>
<protein>
    <submittedName>
        <fullName evidence="2">Uncharacterized protein</fullName>
    </submittedName>
</protein>
<dbReference type="EMBL" id="JAGIYY010000004">
    <property type="protein sequence ID" value="MBP0439790.1"/>
    <property type="molecule type" value="Genomic_DNA"/>
</dbReference>
<dbReference type="RefSeq" id="WP_209335816.1">
    <property type="nucleotide sequence ID" value="NZ_JAGIYY010000004.1"/>
</dbReference>
<feature type="chain" id="PRO_5035219468" evidence="1">
    <location>
        <begin position="21"/>
        <end position="180"/>
    </location>
</feature>
<reference evidence="2" key="1">
    <citation type="submission" date="2021-03" db="EMBL/GenBank/DDBJ databases">
        <title>Genome sequencing and assembly of Tianweitania sediminis.</title>
        <authorList>
            <person name="Chhetri G."/>
        </authorList>
    </citation>
    <scope>NUCLEOTIDE SEQUENCE</scope>
    <source>
        <strain evidence="2">Z8</strain>
    </source>
</reference>
<evidence type="ECO:0000313" key="2">
    <source>
        <dbReference type="EMBL" id="MBP0439790.1"/>
    </source>
</evidence>
<keyword evidence="3" id="KW-1185">Reference proteome</keyword>
<feature type="signal peptide" evidence="1">
    <location>
        <begin position="1"/>
        <end position="20"/>
    </location>
</feature>
<evidence type="ECO:0000313" key="3">
    <source>
        <dbReference type="Proteomes" id="UP000666240"/>
    </source>
</evidence>
<comment type="caution">
    <text evidence="2">The sequence shown here is derived from an EMBL/GenBank/DDBJ whole genome shotgun (WGS) entry which is preliminary data.</text>
</comment>
<proteinExistence type="predicted"/>
<gene>
    <name evidence="2" type="ORF">J5Y06_14105</name>
</gene>
<evidence type="ECO:0000256" key="1">
    <source>
        <dbReference type="SAM" id="SignalP"/>
    </source>
</evidence>
<dbReference type="AlphaFoldDB" id="A0A8J7R0N9"/>
<name>A0A8J7R0N9_9HYPH</name>
<dbReference type="Proteomes" id="UP000666240">
    <property type="component" value="Unassembled WGS sequence"/>
</dbReference>
<sequence>MRSVLFGLPLLAVLAAPAWAEEPTCHSVAGYDVLEVENTEGIGTRFAVKAGTNGSAAAGCKFKEAEADFVVGSEDDPFHFEAITDRYLIMRRSWGPQGQLVIYDLDARDIVLDALSDEAVIDATGATFWERIDEGTPANCPQFEEYKADGFGADIAVETRFDFATATATASNNTRCDPSQ</sequence>
<organism evidence="2 3">
    <name type="scientific">Tianweitania sediminis</name>
    <dbReference type="NCBI Taxonomy" id="1502156"/>
    <lineage>
        <taxon>Bacteria</taxon>
        <taxon>Pseudomonadati</taxon>
        <taxon>Pseudomonadota</taxon>
        <taxon>Alphaproteobacteria</taxon>
        <taxon>Hyphomicrobiales</taxon>
        <taxon>Phyllobacteriaceae</taxon>
        <taxon>Tianweitania</taxon>
    </lineage>
</organism>
<accession>A0A8J7R0N9</accession>